<protein>
    <submittedName>
        <fullName evidence="6">Crp/Fnr family transcriptional regulator</fullName>
    </submittedName>
</protein>
<sequence length="208" mass="23093">MPQDQLRPKCLEGSQSVSLPKGATVFRAGDPCRNFYLIESGSVRVDLMNSEGKSILLYRIGANETCVLTTSCLLSHESYSAEAVTESDVTALVIPANEFQARIASSEQFREIVFRSFSSRLTRLMAKVDEVSFASLNSRLAKRLLELAGERDFVETTHERLAQDLGSAREVIGRKLTDWEKQGLIARHRGSIDILSRPALTVLCGQRD</sequence>
<evidence type="ECO:0000256" key="1">
    <source>
        <dbReference type="ARBA" id="ARBA00023015"/>
    </source>
</evidence>
<feature type="domain" description="Cyclic nucleotide-binding" evidence="4">
    <location>
        <begin position="19"/>
        <end position="120"/>
    </location>
</feature>
<dbReference type="Pfam" id="PF13545">
    <property type="entry name" value="HTH_Crp_2"/>
    <property type="match status" value="1"/>
</dbReference>
<dbReference type="InterPro" id="IPR012318">
    <property type="entry name" value="HTH_CRP"/>
</dbReference>
<keyword evidence="3" id="KW-0804">Transcription</keyword>
<dbReference type="SMART" id="SM00100">
    <property type="entry name" value="cNMP"/>
    <property type="match status" value="1"/>
</dbReference>
<dbReference type="EMBL" id="CP120863">
    <property type="protein sequence ID" value="WFE88549.1"/>
    <property type="molecule type" value="Genomic_DNA"/>
</dbReference>
<feature type="domain" description="HTH crp-type" evidence="5">
    <location>
        <begin position="134"/>
        <end position="198"/>
    </location>
</feature>
<organism evidence="6 7">
    <name type="scientific">Roseibium porphyridii</name>
    <dbReference type="NCBI Taxonomy" id="2866279"/>
    <lineage>
        <taxon>Bacteria</taxon>
        <taxon>Pseudomonadati</taxon>
        <taxon>Pseudomonadota</taxon>
        <taxon>Alphaproteobacteria</taxon>
        <taxon>Hyphomicrobiales</taxon>
        <taxon>Stappiaceae</taxon>
        <taxon>Roseibium</taxon>
    </lineage>
</organism>
<dbReference type="InterPro" id="IPR000595">
    <property type="entry name" value="cNMP-bd_dom"/>
</dbReference>
<dbReference type="SUPFAM" id="SSF46785">
    <property type="entry name" value="Winged helix' DNA-binding domain"/>
    <property type="match status" value="1"/>
</dbReference>
<dbReference type="Gene3D" id="1.10.10.10">
    <property type="entry name" value="Winged helix-like DNA-binding domain superfamily/Winged helix DNA-binding domain"/>
    <property type="match status" value="1"/>
</dbReference>
<reference evidence="6 7" key="1">
    <citation type="submission" date="2023-03" db="EMBL/GenBank/DDBJ databases">
        <title>Roseibium porphyridii sp. nov. and Roseibium rhodosorbium sp. nov. isolated from marine algae, Porphyridium cruentum and Rhodosorus marinus, respectively.</title>
        <authorList>
            <person name="Lee M.W."/>
            <person name="Choi B.J."/>
            <person name="Lee J.K."/>
            <person name="Choi D.G."/>
            <person name="Baek J.H."/>
            <person name="Bayburt H."/>
            <person name="Kim J.M."/>
            <person name="Han D.M."/>
            <person name="Kim K.H."/>
            <person name="Jeon C.O."/>
        </authorList>
    </citation>
    <scope>NUCLEOTIDE SEQUENCE [LARGE SCALE GENOMIC DNA]</scope>
    <source>
        <strain evidence="6 7">KMA01</strain>
    </source>
</reference>
<gene>
    <name evidence="6" type="ORF">K1718_20625</name>
</gene>
<dbReference type="InterPro" id="IPR050397">
    <property type="entry name" value="Env_Response_Regulators"/>
</dbReference>
<accession>A0ABY8F1A9</accession>
<proteinExistence type="predicted"/>
<keyword evidence="1" id="KW-0805">Transcription regulation</keyword>
<evidence type="ECO:0000256" key="3">
    <source>
        <dbReference type="ARBA" id="ARBA00023163"/>
    </source>
</evidence>
<dbReference type="PROSITE" id="PS51063">
    <property type="entry name" value="HTH_CRP_2"/>
    <property type="match status" value="1"/>
</dbReference>
<evidence type="ECO:0000313" key="6">
    <source>
        <dbReference type="EMBL" id="WFE88549.1"/>
    </source>
</evidence>
<dbReference type="Pfam" id="PF00027">
    <property type="entry name" value="cNMP_binding"/>
    <property type="match status" value="1"/>
</dbReference>
<dbReference type="PROSITE" id="PS50042">
    <property type="entry name" value="CNMP_BINDING_3"/>
    <property type="match status" value="1"/>
</dbReference>
<evidence type="ECO:0000259" key="5">
    <source>
        <dbReference type="PROSITE" id="PS51063"/>
    </source>
</evidence>
<dbReference type="PANTHER" id="PTHR24567">
    <property type="entry name" value="CRP FAMILY TRANSCRIPTIONAL REGULATORY PROTEIN"/>
    <property type="match status" value="1"/>
</dbReference>
<keyword evidence="7" id="KW-1185">Reference proteome</keyword>
<name>A0ABY8F1A9_9HYPH</name>
<evidence type="ECO:0000313" key="7">
    <source>
        <dbReference type="Proteomes" id="UP001209803"/>
    </source>
</evidence>
<dbReference type="InterPro" id="IPR036388">
    <property type="entry name" value="WH-like_DNA-bd_sf"/>
</dbReference>
<dbReference type="InterPro" id="IPR014710">
    <property type="entry name" value="RmlC-like_jellyroll"/>
</dbReference>
<dbReference type="Proteomes" id="UP001209803">
    <property type="component" value="Chromosome"/>
</dbReference>
<dbReference type="InterPro" id="IPR018490">
    <property type="entry name" value="cNMP-bd_dom_sf"/>
</dbReference>
<keyword evidence="2" id="KW-0238">DNA-binding</keyword>
<evidence type="ECO:0000259" key="4">
    <source>
        <dbReference type="PROSITE" id="PS50042"/>
    </source>
</evidence>
<dbReference type="CDD" id="cd00038">
    <property type="entry name" value="CAP_ED"/>
    <property type="match status" value="1"/>
</dbReference>
<dbReference type="PANTHER" id="PTHR24567:SF74">
    <property type="entry name" value="HTH-TYPE TRANSCRIPTIONAL REGULATOR ARCR"/>
    <property type="match status" value="1"/>
</dbReference>
<dbReference type="InterPro" id="IPR036390">
    <property type="entry name" value="WH_DNA-bd_sf"/>
</dbReference>
<evidence type="ECO:0000256" key="2">
    <source>
        <dbReference type="ARBA" id="ARBA00023125"/>
    </source>
</evidence>
<dbReference type="SMART" id="SM00419">
    <property type="entry name" value="HTH_CRP"/>
    <property type="match status" value="1"/>
</dbReference>
<dbReference type="Gene3D" id="2.60.120.10">
    <property type="entry name" value="Jelly Rolls"/>
    <property type="match status" value="1"/>
</dbReference>
<dbReference type="RefSeq" id="WP_265680996.1">
    <property type="nucleotide sequence ID" value="NZ_CP120863.1"/>
</dbReference>
<dbReference type="SUPFAM" id="SSF51206">
    <property type="entry name" value="cAMP-binding domain-like"/>
    <property type="match status" value="1"/>
</dbReference>